<dbReference type="PANTHER" id="PTHR22773">
    <property type="entry name" value="NADH DEHYDROGENASE"/>
    <property type="match status" value="1"/>
</dbReference>
<feature type="transmembrane region" description="Helical" evidence="5">
    <location>
        <begin position="375"/>
        <end position="400"/>
    </location>
</feature>
<dbReference type="GO" id="GO:0042773">
    <property type="term" value="P:ATP synthesis coupled electron transport"/>
    <property type="evidence" value="ECO:0007669"/>
    <property type="project" value="InterPro"/>
</dbReference>
<evidence type="ECO:0000256" key="1">
    <source>
        <dbReference type="ARBA" id="ARBA00004141"/>
    </source>
</evidence>
<feature type="transmembrane region" description="Helical" evidence="5">
    <location>
        <begin position="412"/>
        <end position="432"/>
    </location>
</feature>
<evidence type="ECO:0000256" key="2">
    <source>
        <dbReference type="ARBA" id="ARBA00022692"/>
    </source>
</evidence>
<dbReference type="GO" id="GO:0008137">
    <property type="term" value="F:NADH dehydrogenase (ubiquinone) activity"/>
    <property type="evidence" value="ECO:0007669"/>
    <property type="project" value="InterPro"/>
</dbReference>
<protein>
    <recommendedName>
        <fullName evidence="6">NADH:quinone oxidoreductase/Mrp antiporter transmembrane domain-containing protein</fullName>
    </recommendedName>
</protein>
<dbReference type="EMBL" id="UINC01029853">
    <property type="protein sequence ID" value="SVB13294.1"/>
    <property type="molecule type" value="Genomic_DNA"/>
</dbReference>
<dbReference type="InterPro" id="IPR010096">
    <property type="entry name" value="NADH-Q_OxRdtase_suN/2"/>
</dbReference>
<proteinExistence type="inferred from homology"/>
<accession>A0A382BI07</accession>
<dbReference type="InterPro" id="IPR001750">
    <property type="entry name" value="ND/Mrp_TM"/>
</dbReference>
<evidence type="ECO:0000313" key="7">
    <source>
        <dbReference type="EMBL" id="SVB13294.1"/>
    </source>
</evidence>
<keyword evidence="2 5" id="KW-0812">Transmembrane</keyword>
<keyword evidence="4 5" id="KW-0472">Membrane</keyword>
<feature type="transmembrane region" description="Helical" evidence="5">
    <location>
        <begin position="110"/>
        <end position="127"/>
    </location>
</feature>
<evidence type="ECO:0000256" key="4">
    <source>
        <dbReference type="ARBA" id="ARBA00023136"/>
    </source>
</evidence>
<evidence type="ECO:0000256" key="3">
    <source>
        <dbReference type="ARBA" id="ARBA00022989"/>
    </source>
</evidence>
<comment type="subcellular location">
    <subcellularLocation>
        <location evidence="1">Membrane</location>
        <topology evidence="1">Multi-pass membrane protein</topology>
    </subcellularLocation>
</comment>
<keyword evidence="3 5" id="KW-1133">Transmembrane helix</keyword>
<dbReference type="AlphaFoldDB" id="A0A382BI07"/>
<feature type="transmembrane region" description="Helical" evidence="5">
    <location>
        <begin position="452"/>
        <end position="471"/>
    </location>
</feature>
<sequence>VSTPEVLWWALVPLLILAGAAVLLLTVASLVRRLPEWLPATWTVVAGLAVLVSVVPLWSEVQDEGARSFLAGAVGIDGSTLFVTALLAVAVVATALLSRAYLTREDLPGVELYVLLLLSAAGGVVMASANDLIVLFLGLELLSIAVYVMAALHLRRIQSQEAALKYFVLGAFASAFFLYGIALVYGATGSTGLARIADYLSTSVLLEDGMLLAGFGLLLVGLGFKVAAVPFHAWAPDVYQGAPTPVVAWMAAGVKAAGFAALLRVFVLTFGSWSGEWRPAVWGLAILTVLGGSVVAVVQTDVKRMLAYSSIAHAGFLLVGVQASSDRGTAAVLAYLGAYTLLACGSFAVVTVVGGAGDDRHGLDAYRGLGASRPWLAGAFAVLLLGQAGVPFTAGFVAKFGVIAAAAEGRSYALAGVAMLAASVAAFVYLRILVAMYLDDGSDVPDVDPVPWGPRIVIAVSVSLVLFLGVVPGPLVDLAKDAVPVLVGG</sequence>
<feature type="transmembrane region" description="Helical" evidence="5">
    <location>
        <begin position="166"/>
        <end position="189"/>
    </location>
</feature>
<feature type="transmembrane region" description="Helical" evidence="5">
    <location>
        <begin position="40"/>
        <end position="59"/>
    </location>
</feature>
<feature type="transmembrane region" description="Helical" evidence="5">
    <location>
        <begin position="133"/>
        <end position="154"/>
    </location>
</feature>
<feature type="transmembrane region" description="Helical" evidence="5">
    <location>
        <begin position="6"/>
        <end position="28"/>
    </location>
</feature>
<feature type="non-terminal residue" evidence="7">
    <location>
        <position position="1"/>
    </location>
</feature>
<dbReference type="GO" id="GO:0016020">
    <property type="term" value="C:membrane"/>
    <property type="evidence" value="ECO:0007669"/>
    <property type="project" value="UniProtKB-SubCell"/>
</dbReference>
<feature type="transmembrane region" description="Helical" evidence="5">
    <location>
        <begin position="332"/>
        <end position="355"/>
    </location>
</feature>
<reference evidence="7" key="1">
    <citation type="submission" date="2018-05" db="EMBL/GenBank/DDBJ databases">
        <authorList>
            <person name="Lanie J.A."/>
            <person name="Ng W.-L."/>
            <person name="Kazmierczak K.M."/>
            <person name="Andrzejewski T.M."/>
            <person name="Davidsen T.M."/>
            <person name="Wayne K.J."/>
            <person name="Tettelin H."/>
            <person name="Glass J.I."/>
            <person name="Rusch D."/>
            <person name="Podicherti R."/>
            <person name="Tsui H.-C.T."/>
            <person name="Winkler M.E."/>
        </authorList>
    </citation>
    <scope>NUCLEOTIDE SEQUENCE</scope>
</reference>
<dbReference type="HAMAP" id="MF_00445">
    <property type="entry name" value="NDH1_NuoN_1"/>
    <property type="match status" value="1"/>
</dbReference>
<dbReference type="Pfam" id="PF00361">
    <property type="entry name" value="Proton_antipo_M"/>
    <property type="match status" value="1"/>
</dbReference>
<feature type="transmembrane region" description="Helical" evidence="5">
    <location>
        <begin position="246"/>
        <end position="267"/>
    </location>
</feature>
<name>A0A382BI07_9ZZZZ</name>
<dbReference type="NCBIfam" id="TIGR01770">
    <property type="entry name" value="NDH_I_N"/>
    <property type="match status" value="1"/>
</dbReference>
<feature type="transmembrane region" description="Helical" evidence="5">
    <location>
        <begin position="79"/>
        <end position="98"/>
    </location>
</feature>
<feature type="transmembrane region" description="Helical" evidence="5">
    <location>
        <begin position="209"/>
        <end position="234"/>
    </location>
</feature>
<gene>
    <name evidence="7" type="ORF">METZ01_LOCUS166148</name>
</gene>
<organism evidence="7">
    <name type="scientific">marine metagenome</name>
    <dbReference type="NCBI Taxonomy" id="408172"/>
    <lineage>
        <taxon>unclassified sequences</taxon>
        <taxon>metagenomes</taxon>
        <taxon>ecological metagenomes</taxon>
    </lineage>
</organism>
<evidence type="ECO:0000259" key="6">
    <source>
        <dbReference type="Pfam" id="PF00361"/>
    </source>
</evidence>
<evidence type="ECO:0000256" key="5">
    <source>
        <dbReference type="SAM" id="Phobius"/>
    </source>
</evidence>
<feature type="transmembrane region" description="Helical" evidence="5">
    <location>
        <begin position="279"/>
        <end position="298"/>
    </location>
</feature>
<feature type="domain" description="NADH:quinone oxidoreductase/Mrp antiporter transmembrane" evidence="6">
    <location>
        <begin position="129"/>
        <end position="419"/>
    </location>
</feature>